<reference evidence="2" key="1">
    <citation type="journal article" date="2014" name="Nat. Commun.">
        <title>Genome sequence of mungbean and insights into evolution within Vigna species.</title>
        <authorList>
            <person name="Kang Y.J."/>
            <person name="Kim S.K."/>
            <person name="Kim M.Y."/>
            <person name="Lestari P."/>
            <person name="Kim K.H."/>
            <person name="Ha B.K."/>
            <person name="Jun T.H."/>
            <person name="Hwang W.J."/>
            <person name="Lee T."/>
            <person name="Lee J."/>
            <person name="Shim S."/>
            <person name="Yoon M.Y."/>
            <person name="Jang Y.E."/>
            <person name="Han K.S."/>
            <person name="Taeprayoon P."/>
            <person name="Yoon N."/>
            <person name="Somta P."/>
            <person name="Tanya P."/>
            <person name="Kim K.S."/>
            <person name="Gwag J.G."/>
            <person name="Moon J.K."/>
            <person name="Lee Y.H."/>
            <person name="Park B.S."/>
            <person name="Bombarely A."/>
            <person name="Doyle J.J."/>
            <person name="Jackson S.A."/>
            <person name="Schafleitner R."/>
            <person name="Srinives P."/>
            <person name="Varshney R.K."/>
            <person name="Lee S.H."/>
        </authorList>
    </citation>
    <scope>NUCLEOTIDE SEQUENCE [LARGE SCALE GENOMIC DNA]</scope>
    <source>
        <strain evidence="2">cv. VC1973A</strain>
    </source>
</reference>
<proteinExistence type="predicted"/>
<dbReference type="KEGG" id="vra:111241269"/>
<keyword evidence="1" id="KW-0472">Membrane</keyword>
<dbReference type="Proteomes" id="UP000087766">
    <property type="component" value="Chromosome 2"/>
</dbReference>
<organism evidence="2 3">
    <name type="scientific">Vigna radiata var. radiata</name>
    <name type="common">Mung bean</name>
    <name type="synonym">Phaseolus aureus</name>
    <dbReference type="NCBI Taxonomy" id="3916"/>
    <lineage>
        <taxon>Eukaryota</taxon>
        <taxon>Viridiplantae</taxon>
        <taxon>Streptophyta</taxon>
        <taxon>Embryophyta</taxon>
        <taxon>Tracheophyta</taxon>
        <taxon>Spermatophyta</taxon>
        <taxon>Magnoliopsida</taxon>
        <taxon>eudicotyledons</taxon>
        <taxon>Gunneridae</taxon>
        <taxon>Pentapetalae</taxon>
        <taxon>rosids</taxon>
        <taxon>fabids</taxon>
        <taxon>Fabales</taxon>
        <taxon>Fabaceae</taxon>
        <taxon>Papilionoideae</taxon>
        <taxon>50 kb inversion clade</taxon>
        <taxon>NPAAA clade</taxon>
        <taxon>indigoferoid/millettioid clade</taxon>
        <taxon>Phaseoleae</taxon>
        <taxon>Vigna</taxon>
    </lineage>
</organism>
<keyword evidence="1" id="KW-1133">Transmembrane helix</keyword>
<evidence type="ECO:0000256" key="1">
    <source>
        <dbReference type="SAM" id="Phobius"/>
    </source>
</evidence>
<feature type="transmembrane region" description="Helical" evidence="1">
    <location>
        <begin position="83"/>
        <end position="102"/>
    </location>
</feature>
<dbReference type="GeneID" id="111241269"/>
<name>A0A3Q0ET17_VIGRR</name>
<keyword evidence="2" id="KW-1185">Reference proteome</keyword>
<gene>
    <name evidence="3" type="primary">LOC111241269</name>
</gene>
<accession>A0A3Q0ET17</accession>
<sequence>MIRVLGGAIWMSESRFGEEDEAFEEALFWIAISVEARELGFLVHIDLGFIFAMKGDFLGADFAVEKIGDDSSRLRTRIRDANWFLLFTICVCDFGFFGIWFFCRVVG</sequence>
<evidence type="ECO:0000313" key="2">
    <source>
        <dbReference type="Proteomes" id="UP000087766"/>
    </source>
</evidence>
<keyword evidence="1" id="KW-0812">Transmembrane</keyword>
<dbReference type="AlphaFoldDB" id="A0A3Q0ET17"/>
<reference evidence="3" key="2">
    <citation type="submission" date="2025-08" db="UniProtKB">
        <authorList>
            <consortium name="RefSeq"/>
        </authorList>
    </citation>
    <scope>IDENTIFICATION</scope>
    <source>
        <tissue evidence="3">Leaf</tissue>
    </source>
</reference>
<protein>
    <submittedName>
        <fullName evidence="3">Uncharacterized protein LOC111241269</fullName>
    </submittedName>
</protein>
<dbReference type="RefSeq" id="XP_022634231.1">
    <property type="nucleotide sequence ID" value="XM_022778510.1"/>
</dbReference>
<evidence type="ECO:0000313" key="3">
    <source>
        <dbReference type="RefSeq" id="XP_022634231.1"/>
    </source>
</evidence>